<name>A0ABR3S095_9PLEO</name>
<dbReference type="Pfam" id="PF00583">
    <property type="entry name" value="Acetyltransf_1"/>
    <property type="match status" value="1"/>
</dbReference>
<dbReference type="PANTHER" id="PTHR42791">
    <property type="entry name" value="GNAT FAMILY ACETYLTRANSFERASE"/>
    <property type="match status" value="1"/>
</dbReference>
<dbReference type="Proteomes" id="UP001521785">
    <property type="component" value="Unassembled WGS sequence"/>
</dbReference>
<dbReference type="InterPro" id="IPR000182">
    <property type="entry name" value="GNAT_dom"/>
</dbReference>
<dbReference type="PROSITE" id="PS51186">
    <property type="entry name" value="GNAT"/>
    <property type="match status" value="1"/>
</dbReference>
<proteinExistence type="predicted"/>
<dbReference type="PANTHER" id="PTHR42791:SF17">
    <property type="entry name" value="ACETYLTRANSFERASE, GNAT FAMILY FAMILY (AFU_ORTHOLOGUE AFUA_8G05690)"/>
    <property type="match status" value="1"/>
</dbReference>
<comment type="caution">
    <text evidence="3">The sequence shown here is derived from an EMBL/GenBank/DDBJ whole genome shotgun (WGS) entry which is preliminary data.</text>
</comment>
<dbReference type="CDD" id="cd04301">
    <property type="entry name" value="NAT_SF"/>
    <property type="match status" value="1"/>
</dbReference>
<protein>
    <recommendedName>
        <fullName evidence="2">N-acetyltransferase domain-containing protein</fullName>
    </recommendedName>
</protein>
<feature type="domain" description="N-acetyltransferase" evidence="2">
    <location>
        <begin position="44"/>
        <end position="197"/>
    </location>
</feature>
<evidence type="ECO:0000256" key="1">
    <source>
        <dbReference type="SAM" id="MobiDB-lite"/>
    </source>
</evidence>
<feature type="region of interest" description="Disordered" evidence="1">
    <location>
        <begin position="49"/>
        <end position="86"/>
    </location>
</feature>
<dbReference type="EMBL" id="JAKJXO020000002">
    <property type="protein sequence ID" value="KAL1610086.1"/>
    <property type="molecule type" value="Genomic_DNA"/>
</dbReference>
<organism evidence="3 4">
    <name type="scientific">Paraconiothyrium brasiliense</name>
    <dbReference type="NCBI Taxonomy" id="300254"/>
    <lineage>
        <taxon>Eukaryota</taxon>
        <taxon>Fungi</taxon>
        <taxon>Dikarya</taxon>
        <taxon>Ascomycota</taxon>
        <taxon>Pezizomycotina</taxon>
        <taxon>Dothideomycetes</taxon>
        <taxon>Pleosporomycetidae</taxon>
        <taxon>Pleosporales</taxon>
        <taxon>Massarineae</taxon>
        <taxon>Didymosphaeriaceae</taxon>
        <taxon>Paraconiothyrium</taxon>
    </lineage>
</organism>
<keyword evidence="4" id="KW-1185">Reference proteome</keyword>
<reference evidence="3 4" key="1">
    <citation type="submission" date="2024-02" db="EMBL/GenBank/DDBJ databases">
        <title>De novo assembly and annotation of 12 fungi associated with fruit tree decline syndrome in Ontario, Canada.</title>
        <authorList>
            <person name="Sulman M."/>
            <person name="Ellouze W."/>
            <person name="Ilyukhin E."/>
        </authorList>
    </citation>
    <scope>NUCLEOTIDE SEQUENCE [LARGE SCALE GENOMIC DNA]</scope>
    <source>
        <strain evidence="3 4">M42-189</strain>
    </source>
</reference>
<evidence type="ECO:0000313" key="4">
    <source>
        <dbReference type="Proteomes" id="UP001521785"/>
    </source>
</evidence>
<evidence type="ECO:0000259" key="2">
    <source>
        <dbReference type="PROSITE" id="PS51186"/>
    </source>
</evidence>
<sequence length="281" mass="31279">MYEVSQADFLATLHRNNYIYVKAVDEAGNIVGHAGWGLRGVDEGKILWKGPDDASVTGEERAQQMDERKYKDNTDNEKVENGSHKDAEMEGIDRLYTLEDTDMQHMMASLMPPGTSCMYIVGLIVSPEYQSHGVGSALIKYGNAIADRLGVFTWVHSSDQAWKAYAKFGFEVVKELEINLDGYAPSPPGGSWAEKLKGKGEGVTEARWGTVKHPLLSDVEALGEISDTPKIIFGRPTLELSYLILVLRDLDSLSGRLLLVFPPLHEHWDECDEFSEDNDRG</sequence>
<dbReference type="InterPro" id="IPR052523">
    <property type="entry name" value="Trichothecene_AcTrans"/>
</dbReference>
<evidence type="ECO:0000313" key="3">
    <source>
        <dbReference type="EMBL" id="KAL1610086.1"/>
    </source>
</evidence>
<gene>
    <name evidence="3" type="ORF">SLS60_001751</name>
</gene>
<accession>A0ABR3S095</accession>
<dbReference type="SUPFAM" id="SSF55729">
    <property type="entry name" value="Acyl-CoA N-acyltransferases (Nat)"/>
    <property type="match status" value="1"/>
</dbReference>
<dbReference type="Gene3D" id="3.40.630.30">
    <property type="match status" value="1"/>
</dbReference>
<dbReference type="InterPro" id="IPR016181">
    <property type="entry name" value="Acyl_CoA_acyltransferase"/>
</dbReference>